<sequence>ASYQLKLWRPTDSSSAHPQNRLDSAKNDYISHELVTAASPSKYGLYSKELASLPRETHRRSHTSHQRPLCQHFARVSIASPPLTRARSLDLAKVYHCLTLRQALSFARVNTADVLSAMARCTSFAQPDPMAIISLVWFSSLASSTLA</sequence>
<protein>
    <submittedName>
        <fullName evidence="2">Uncharacterized protein</fullName>
    </submittedName>
</protein>
<evidence type="ECO:0000313" key="3">
    <source>
        <dbReference type="Proteomes" id="UP000479190"/>
    </source>
</evidence>
<proteinExistence type="predicted"/>
<keyword evidence="3" id="KW-1185">Reference proteome</keyword>
<evidence type="ECO:0000313" key="2">
    <source>
        <dbReference type="EMBL" id="CAB0030293.1"/>
    </source>
</evidence>
<feature type="compositionally biased region" description="Polar residues" evidence="1">
    <location>
        <begin position="11"/>
        <end position="22"/>
    </location>
</feature>
<dbReference type="AlphaFoldDB" id="A0A6H5I192"/>
<reference evidence="2 3" key="1">
    <citation type="submission" date="2020-02" db="EMBL/GenBank/DDBJ databases">
        <authorList>
            <person name="Ferguson B K."/>
        </authorList>
    </citation>
    <scope>NUCLEOTIDE SEQUENCE [LARGE SCALE GENOMIC DNA]</scope>
</reference>
<feature type="non-terminal residue" evidence="2">
    <location>
        <position position="1"/>
    </location>
</feature>
<organism evidence="2 3">
    <name type="scientific">Trichogramma brassicae</name>
    <dbReference type="NCBI Taxonomy" id="86971"/>
    <lineage>
        <taxon>Eukaryota</taxon>
        <taxon>Metazoa</taxon>
        <taxon>Ecdysozoa</taxon>
        <taxon>Arthropoda</taxon>
        <taxon>Hexapoda</taxon>
        <taxon>Insecta</taxon>
        <taxon>Pterygota</taxon>
        <taxon>Neoptera</taxon>
        <taxon>Endopterygota</taxon>
        <taxon>Hymenoptera</taxon>
        <taxon>Apocrita</taxon>
        <taxon>Proctotrupomorpha</taxon>
        <taxon>Chalcidoidea</taxon>
        <taxon>Trichogrammatidae</taxon>
        <taxon>Trichogramma</taxon>
    </lineage>
</organism>
<evidence type="ECO:0000256" key="1">
    <source>
        <dbReference type="SAM" id="MobiDB-lite"/>
    </source>
</evidence>
<dbReference type="EMBL" id="CADCXV010000447">
    <property type="protein sequence ID" value="CAB0030293.1"/>
    <property type="molecule type" value="Genomic_DNA"/>
</dbReference>
<feature type="region of interest" description="Disordered" evidence="1">
    <location>
        <begin position="1"/>
        <end position="22"/>
    </location>
</feature>
<dbReference type="Proteomes" id="UP000479190">
    <property type="component" value="Unassembled WGS sequence"/>
</dbReference>
<gene>
    <name evidence="2" type="ORF">TBRA_LOCUS2300</name>
</gene>
<accession>A0A6H5I192</accession>
<name>A0A6H5I192_9HYME</name>